<dbReference type="Proteomes" id="UP000186607">
    <property type="component" value="Unassembled WGS sequence"/>
</dbReference>
<organism evidence="1 3">
    <name type="scientific">Deinococcus marmoris</name>
    <dbReference type="NCBI Taxonomy" id="249408"/>
    <lineage>
        <taxon>Bacteria</taxon>
        <taxon>Thermotogati</taxon>
        <taxon>Deinococcota</taxon>
        <taxon>Deinococci</taxon>
        <taxon>Deinococcales</taxon>
        <taxon>Deinococcaceae</taxon>
        <taxon>Deinococcus</taxon>
    </lineage>
</organism>
<gene>
    <name evidence="2" type="ORF">BOO71_0005176</name>
    <name evidence="1" type="ORF">BOO71_0009295</name>
</gene>
<dbReference type="AlphaFoldDB" id="A0A1U7NWE9"/>
<proteinExistence type="predicted"/>
<accession>A0A1U7NWE9</accession>
<evidence type="ECO:0000313" key="3">
    <source>
        <dbReference type="Proteomes" id="UP000186607"/>
    </source>
</evidence>
<name>A0A1U7NWE9_9DEIO</name>
<sequence length="59" mass="6725">MYFDFHFTNALMSARTMTLGTQHIKAATVERASTRARPVRGHLKIRAPYYAKEKSEVPA</sequence>
<protein>
    <submittedName>
        <fullName evidence="1">Uncharacterized protein</fullName>
    </submittedName>
</protein>
<dbReference type="EMBL" id="MSTI01000062">
    <property type="protein sequence ID" value="OLV18712.1"/>
    <property type="molecule type" value="Genomic_DNA"/>
</dbReference>
<evidence type="ECO:0000313" key="1">
    <source>
        <dbReference type="EMBL" id="OLV17227.1"/>
    </source>
</evidence>
<reference evidence="1 3" key="1">
    <citation type="submission" date="2017-01" db="EMBL/GenBank/DDBJ databases">
        <title>Genome Analysis of Deinococcus marmoris KOPRI26562.</title>
        <authorList>
            <person name="Kim J.H."/>
            <person name="Oh H.-M."/>
        </authorList>
    </citation>
    <scope>NUCLEOTIDE SEQUENCE [LARGE SCALE GENOMIC DNA]</scope>
    <source>
        <strain evidence="1 3">KOPRI26562</strain>
    </source>
</reference>
<evidence type="ECO:0000313" key="2">
    <source>
        <dbReference type="EMBL" id="OLV18712.1"/>
    </source>
</evidence>
<keyword evidence="3" id="KW-1185">Reference proteome</keyword>
<dbReference type="EMBL" id="MSTI01000107">
    <property type="protein sequence ID" value="OLV17227.1"/>
    <property type="molecule type" value="Genomic_DNA"/>
</dbReference>
<comment type="caution">
    <text evidence="1">The sequence shown here is derived from an EMBL/GenBank/DDBJ whole genome shotgun (WGS) entry which is preliminary data.</text>
</comment>